<evidence type="ECO:0000313" key="4">
    <source>
        <dbReference type="Proteomes" id="UP000324479"/>
    </source>
</evidence>
<dbReference type="InterPro" id="IPR036291">
    <property type="entry name" value="NAD(P)-bd_dom_sf"/>
</dbReference>
<dbReference type="AlphaFoldDB" id="A0A5M6DHH7"/>
<dbReference type="GO" id="GO:0016491">
    <property type="term" value="F:oxidoreductase activity"/>
    <property type="evidence" value="ECO:0007669"/>
    <property type="project" value="UniProtKB-KW"/>
</dbReference>
<dbReference type="Pfam" id="PF13561">
    <property type="entry name" value="adh_short_C2"/>
    <property type="match status" value="1"/>
</dbReference>
<comment type="caution">
    <text evidence="3">The sequence shown here is derived from an EMBL/GenBank/DDBJ whole genome shotgun (WGS) entry which is preliminary data.</text>
</comment>
<sequence>MPGFGRIWRNGILCHRSRLKCQLPVFLPAVLTLRTSVTLNDLDGRRALVTGASRGIGRAIALQLARQGASVAINFLNSEADAVATAEQIDAVGRDVMLVRADVSCREDVSAMVEQVVDAFGGLDIVVSNAAAGGFRDLMELTPVNLEATLRINSASLLWLVQAAAESLSASSRHGKVIAISSHGAHWAVPHYGAIGASKAALEALIRHLALELGDRGINFNSVLPGIIATDAVATMPGVESLIDAATQRMMVGERKLCEQDVADLVAFLAGPRSDLIQGQTIVIDGGVSIRV</sequence>
<organism evidence="3 4">
    <name type="scientific">Roseiconus nitratireducens</name>
    <dbReference type="NCBI Taxonomy" id="2605748"/>
    <lineage>
        <taxon>Bacteria</taxon>
        <taxon>Pseudomonadati</taxon>
        <taxon>Planctomycetota</taxon>
        <taxon>Planctomycetia</taxon>
        <taxon>Pirellulales</taxon>
        <taxon>Pirellulaceae</taxon>
        <taxon>Roseiconus</taxon>
    </lineage>
</organism>
<dbReference type="PANTHER" id="PTHR43639">
    <property type="entry name" value="OXIDOREDUCTASE, SHORT-CHAIN DEHYDROGENASE/REDUCTASE FAMILY (AFU_ORTHOLOGUE AFUA_5G02870)"/>
    <property type="match status" value="1"/>
</dbReference>
<dbReference type="PRINTS" id="PR00081">
    <property type="entry name" value="GDHRDH"/>
</dbReference>
<dbReference type="EMBL" id="VWOX01000001">
    <property type="protein sequence ID" value="KAA5546971.1"/>
    <property type="molecule type" value="Genomic_DNA"/>
</dbReference>
<dbReference type="InterPro" id="IPR002347">
    <property type="entry name" value="SDR_fam"/>
</dbReference>
<dbReference type="Proteomes" id="UP000324479">
    <property type="component" value="Unassembled WGS sequence"/>
</dbReference>
<protein>
    <submittedName>
        <fullName evidence="3">SDR family oxidoreductase</fullName>
    </submittedName>
</protein>
<accession>A0A5M6DHH7</accession>
<evidence type="ECO:0000256" key="2">
    <source>
        <dbReference type="ARBA" id="ARBA00023002"/>
    </source>
</evidence>
<comment type="similarity">
    <text evidence="1">Belongs to the short-chain dehydrogenases/reductases (SDR) family.</text>
</comment>
<name>A0A5M6DHH7_9BACT</name>
<dbReference type="PANTHER" id="PTHR43639:SF1">
    <property type="entry name" value="SHORT-CHAIN DEHYDROGENASE_REDUCTASE FAMILY PROTEIN"/>
    <property type="match status" value="1"/>
</dbReference>
<keyword evidence="4" id="KW-1185">Reference proteome</keyword>
<dbReference type="Gene3D" id="3.40.50.720">
    <property type="entry name" value="NAD(P)-binding Rossmann-like Domain"/>
    <property type="match status" value="1"/>
</dbReference>
<keyword evidence="2" id="KW-0560">Oxidoreductase</keyword>
<dbReference type="FunFam" id="3.40.50.720:FF:000084">
    <property type="entry name" value="Short-chain dehydrogenase reductase"/>
    <property type="match status" value="1"/>
</dbReference>
<evidence type="ECO:0000313" key="3">
    <source>
        <dbReference type="EMBL" id="KAA5546971.1"/>
    </source>
</evidence>
<dbReference type="CDD" id="cd05359">
    <property type="entry name" value="ChcA_like_SDR_c"/>
    <property type="match status" value="1"/>
</dbReference>
<gene>
    <name evidence="3" type="ORF">FYK55_00685</name>
</gene>
<dbReference type="SUPFAM" id="SSF51735">
    <property type="entry name" value="NAD(P)-binding Rossmann-fold domains"/>
    <property type="match status" value="1"/>
</dbReference>
<reference evidence="3 4" key="1">
    <citation type="submission" date="2019-08" db="EMBL/GenBank/DDBJ databases">
        <authorList>
            <person name="Dhanesh K."/>
            <person name="Kumar G."/>
            <person name="Sasikala C."/>
            <person name="Venkata Ramana C."/>
        </authorList>
    </citation>
    <scope>NUCLEOTIDE SEQUENCE [LARGE SCALE GENOMIC DNA]</scope>
    <source>
        <strain evidence="3 4">JC645</strain>
    </source>
</reference>
<proteinExistence type="inferred from homology"/>
<evidence type="ECO:0000256" key="1">
    <source>
        <dbReference type="ARBA" id="ARBA00006484"/>
    </source>
</evidence>